<dbReference type="EMBL" id="AE001437">
    <property type="protein sequence ID" value="AAK78724.1"/>
    <property type="molecule type" value="Genomic_DNA"/>
</dbReference>
<dbReference type="SUPFAM" id="SSF55469">
    <property type="entry name" value="FMN-dependent nitroreductase-like"/>
    <property type="match status" value="1"/>
</dbReference>
<dbReference type="PIR" id="A96992">
    <property type="entry name" value="A96992"/>
</dbReference>
<dbReference type="Gene3D" id="3.40.109.30">
    <property type="entry name" value="putative nitroreductase (tm1586), domain 2"/>
    <property type="match status" value="1"/>
</dbReference>
<dbReference type="KEGG" id="cac:CA_C0748"/>
<evidence type="ECO:0000313" key="3">
    <source>
        <dbReference type="Proteomes" id="UP000000814"/>
    </source>
</evidence>
<feature type="domain" description="Putative nitroreductase TM1586" evidence="1">
    <location>
        <begin position="3"/>
        <end position="224"/>
    </location>
</feature>
<dbReference type="Pfam" id="PF14512">
    <property type="entry name" value="TM1586_NiRdase"/>
    <property type="match status" value="1"/>
</dbReference>
<dbReference type="OrthoDB" id="9814075at2"/>
<dbReference type="PATRIC" id="fig|272562.8.peg.954"/>
<evidence type="ECO:0000259" key="1">
    <source>
        <dbReference type="Pfam" id="PF14512"/>
    </source>
</evidence>
<dbReference type="RefSeq" id="WP_010964066.1">
    <property type="nucleotide sequence ID" value="NC_003030.1"/>
</dbReference>
<gene>
    <name evidence="2" type="ordered locus">CA_C0748</name>
</gene>
<dbReference type="eggNOG" id="COG0778">
    <property type="taxonomic scope" value="Bacteria"/>
</dbReference>
<dbReference type="GO" id="GO:0016491">
    <property type="term" value="F:oxidoreductase activity"/>
    <property type="evidence" value="ECO:0007669"/>
    <property type="project" value="InterPro"/>
</dbReference>
<sequence>MDLIGAIDVRCSRRKYTSDLIDSNKVIHLENLIEKINKKANLHLQLILKDGKAFENIRKSYGMFSGVQNYIALVGKNDKLLREKVGYYGEKIVLEATTMNLGTCWVGGSFDKEACSAEIEDNEILVGVITIGNVSKNLSIKEKLIFKAIHRKSKKVEEMCETKGEVPEWFKDGMMAVKKAPSAINKQPVRFYFENSTVTAVVKGDNEYEQIDLGIAKLHFQIGAKGGKWQWGNGAQFTKEV</sequence>
<accession>Q97L18</accession>
<dbReference type="HOGENOM" id="CLU_070562_2_0_9"/>
<dbReference type="Gene3D" id="3.40.109.10">
    <property type="entry name" value="NADH Oxidase"/>
    <property type="match status" value="1"/>
</dbReference>
<dbReference type="CDD" id="cd02062">
    <property type="entry name" value="Nitro_FMN_reductase"/>
    <property type="match status" value="1"/>
</dbReference>
<dbReference type="Proteomes" id="UP000000814">
    <property type="component" value="Chromosome"/>
</dbReference>
<keyword evidence="3" id="KW-1185">Reference proteome</keyword>
<proteinExistence type="predicted"/>
<dbReference type="InterPro" id="IPR029478">
    <property type="entry name" value="TM1586_NiRdase"/>
</dbReference>
<organism evidence="2 3">
    <name type="scientific">Clostridium acetobutylicum (strain ATCC 824 / DSM 792 / JCM 1419 / IAM 19013 / LMG 5710 / NBRC 13948 / NRRL B-527 / VKM B-1787 / 2291 / W)</name>
    <dbReference type="NCBI Taxonomy" id="272562"/>
    <lineage>
        <taxon>Bacteria</taxon>
        <taxon>Bacillati</taxon>
        <taxon>Bacillota</taxon>
        <taxon>Clostridia</taxon>
        <taxon>Eubacteriales</taxon>
        <taxon>Clostridiaceae</taxon>
        <taxon>Clostridium</taxon>
    </lineage>
</organism>
<protein>
    <submittedName>
        <fullName evidence="2">Nitroreductase family protein</fullName>
    </submittedName>
</protein>
<evidence type="ECO:0000313" key="2">
    <source>
        <dbReference type="EMBL" id="AAK78724.1"/>
    </source>
</evidence>
<reference evidence="2 3" key="1">
    <citation type="journal article" date="2001" name="J. Bacteriol.">
        <title>Genome sequence and comparative analysis of the solvent-producing bacterium Clostridium acetobutylicum.</title>
        <authorList>
            <person name="Nolling J."/>
            <person name="Breton G."/>
            <person name="Omelchenko M.V."/>
            <person name="Makarova K.S."/>
            <person name="Zeng Q."/>
            <person name="Gibson R."/>
            <person name="Lee H.M."/>
            <person name="Dubois J."/>
            <person name="Qiu D."/>
            <person name="Hitti J."/>
            <person name="Wolf Y.I."/>
            <person name="Tatusov R.L."/>
            <person name="Sabathe F."/>
            <person name="Doucette-Stamm L."/>
            <person name="Soucaille P."/>
            <person name="Daly M.J."/>
            <person name="Bennett G.N."/>
            <person name="Koonin E.V."/>
            <person name="Smith D.R."/>
        </authorList>
    </citation>
    <scope>NUCLEOTIDE SEQUENCE [LARGE SCALE GENOMIC DNA]</scope>
    <source>
        <strain evidence="3">ATCC 824 / DSM 792 / JCM 1419 / LMG 5710 / VKM B-1787</strain>
    </source>
</reference>
<dbReference type="InterPro" id="IPR000415">
    <property type="entry name" value="Nitroreductase-like"/>
</dbReference>
<dbReference type="GeneID" id="44997259"/>
<dbReference type="AlphaFoldDB" id="Q97L18"/>
<dbReference type="STRING" id="272562.CA_C0748"/>
<name>Q97L18_CLOAB</name>